<dbReference type="Gene3D" id="3.90.780.10">
    <property type="entry name" value="5'-Nucleotidase, C-terminal domain"/>
    <property type="match status" value="1"/>
</dbReference>
<dbReference type="InterPro" id="IPR006179">
    <property type="entry name" value="5_nucleotidase/apyrase"/>
</dbReference>
<sequence>MLNSNFKSWLLCCVAISLTVTSCQPHYTLIKQARAEYHIDSSLVVDSGILKSYQPYKQKMDAQMNTIIGESSQELTKSYDLPETLLGNFFADAVFTEAKKIDPSIDFAMPTTKGGLRNNLPKGNIRLSTIFELMPFENELVVLKLSGRDVLQLLNFIAQAGGEPVAALKMQIKNSEPQEITINGKPFEVAKTYSVLTSDYIAAGGDNSKGMANPIEKRVLNLKVRDALIAYVKAQTATGKKIDATLDGRITKN</sequence>
<dbReference type="GO" id="GO:0030288">
    <property type="term" value="C:outer membrane-bounded periplasmic space"/>
    <property type="evidence" value="ECO:0007669"/>
    <property type="project" value="TreeGrafter"/>
</dbReference>
<accession>A0A444MI48</accession>
<dbReference type="SUPFAM" id="SSF55816">
    <property type="entry name" value="5'-nucleotidase (syn. UDP-sugar hydrolase), C-terminal domain"/>
    <property type="match status" value="1"/>
</dbReference>
<dbReference type="EMBL" id="SBIW01000025">
    <property type="protein sequence ID" value="RWY47469.1"/>
    <property type="molecule type" value="Genomic_DNA"/>
</dbReference>
<dbReference type="PANTHER" id="PTHR11575">
    <property type="entry name" value="5'-NUCLEOTIDASE-RELATED"/>
    <property type="match status" value="1"/>
</dbReference>
<dbReference type="PRINTS" id="PR01607">
    <property type="entry name" value="APYRASEFAMLY"/>
</dbReference>
<gene>
    <name evidence="2" type="ORF">EPL05_21875</name>
</gene>
<evidence type="ECO:0000259" key="1">
    <source>
        <dbReference type="Pfam" id="PF02872"/>
    </source>
</evidence>
<organism evidence="2 3">
    <name type="scientific">Mucilaginibacter gilvus</name>
    <dbReference type="NCBI Taxonomy" id="2305909"/>
    <lineage>
        <taxon>Bacteria</taxon>
        <taxon>Pseudomonadati</taxon>
        <taxon>Bacteroidota</taxon>
        <taxon>Sphingobacteriia</taxon>
        <taxon>Sphingobacteriales</taxon>
        <taxon>Sphingobacteriaceae</taxon>
        <taxon>Mucilaginibacter</taxon>
    </lineage>
</organism>
<proteinExistence type="predicted"/>
<reference evidence="2 3" key="1">
    <citation type="submission" date="2019-01" db="EMBL/GenBank/DDBJ databases">
        <title>Mucilaginibacter antarcticum sp. nov., isolated from antarctic soil.</title>
        <authorList>
            <person name="Yan Y.-Q."/>
            <person name="Du Z.-J."/>
        </authorList>
    </citation>
    <scope>NUCLEOTIDE SEQUENCE [LARGE SCALE GENOMIC DNA]</scope>
    <source>
        <strain evidence="2 3">F01003</strain>
    </source>
</reference>
<keyword evidence="3" id="KW-1185">Reference proteome</keyword>
<dbReference type="InterPro" id="IPR008334">
    <property type="entry name" value="5'-Nucleotdase_C"/>
</dbReference>
<comment type="caution">
    <text evidence="2">The sequence shown here is derived from an EMBL/GenBank/DDBJ whole genome shotgun (WGS) entry which is preliminary data.</text>
</comment>
<dbReference type="AlphaFoldDB" id="A0A444MI48"/>
<dbReference type="PANTHER" id="PTHR11575:SF24">
    <property type="entry name" value="5'-NUCLEOTIDASE"/>
    <property type="match status" value="1"/>
</dbReference>
<dbReference type="Proteomes" id="UP000286701">
    <property type="component" value="Unassembled WGS sequence"/>
</dbReference>
<protein>
    <recommendedName>
        <fullName evidence="1">5'-Nucleotidase C-terminal domain-containing protein</fullName>
    </recommendedName>
</protein>
<dbReference type="InterPro" id="IPR036907">
    <property type="entry name" value="5'-Nucleotdase_C_sf"/>
</dbReference>
<dbReference type="OrthoDB" id="4762412at2"/>
<dbReference type="Pfam" id="PF02872">
    <property type="entry name" value="5_nucleotid_C"/>
    <property type="match status" value="1"/>
</dbReference>
<evidence type="ECO:0000313" key="3">
    <source>
        <dbReference type="Proteomes" id="UP000286701"/>
    </source>
</evidence>
<name>A0A444MI48_9SPHI</name>
<evidence type="ECO:0000313" key="2">
    <source>
        <dbReference type="EMBL" id="RWY47469.1"/>
    </source>
</evidence>
<feature type="domain" description="5'-Nucleotidase C-terminal" evidence="1">
    <location>
        <begin position="68"/>
        <end position="208"/>
    </location>
</feature>
<dbReference type="GO" id="GO:0009166">
    <property type="term" value="P:nucleotide catabolic process"/>
    <property type="evidence" value="ECO:0007669"/>
    <property type="project" value="InterPro"/>
</dbReference>
<dbReference type="GO" id="GO:0016787">
    <property type="term" value="F:hydrolase activity"/>
    <property type="evidence" value="ECO:0007669"/>
    <property type="project" value="InterPro"/>
</dbReference>
<dbReference type="PROSITE" id="PS51257">
    <property type="entry name" value="PROKAR_LIPOPROTEIN"/>
    <property type="match status" value="1"/>
</dbReference>